<dbReference type="InterPro" id="IPR006162">
    <property type="entry name" value="Ppantetheine_attach_site"/>
</dbReference>
<proteinExistence type="predicted"/>
<dbReference type="InterPro" id="IPR020806">
    <property type="entry name" value="PKS_PP-bd"/>
</dbReference>
<gene>
    <name evidence="4" type="ORF">E0H45_30825</name>
</gene>
<dbReference type="InterPro" id="IPR036736">
    <property type="entry name" value="ACP-like_sf"/>
</dbReference>
<dbReference type="PROSITE" id="PS00012">
    <property type="entry name" value="PHOSPHOPANTETHEINE"/>
    <property type="match status" value="1"/>
</dbReference>
<evidence type="ECO:0000313" key="4">
    <source>
        <dbReference type="EMBL" id="TCC06320.1"/>
    </source>
</evidence>
<keyword evidence="2" id="KW-0597">Phosphoprotein</keyword>
<dbReference type="PROSITE" id="PS50075">
    <property type="entry name" value="CARRIER"/>
    <property type="match status" value="1"/>
</dbReference>
<protein>
    <submittedName>
        <fullName evidence="4">Acyl carrier protein</fullName>
    </submittedName>
</protein>
<dbReference type="SUPFAM" id="SSF47336">
    <property type="entry name" value="ACP-like"/>
    <property type="match status" value="1"/>
</dbReference>
<dbReference type="Proteomes" id="UP000292346">
    <property type="component" value="Unassembled WGS sequence"/>
</dbReference>
<evidence type="ECO:0000256" key="2">
    <source>
        <dbReference type="ARBA" id="ARBA00022553"/>
    </source>
</evidence>
<name>A0A4R0HB19_9ACTN</name>
<dbReference type="OrthoDB" id="2665189at2"/>
<evidence type="ECO:0000259" key="3">
    <source>
        <dbReference type="PROSITE" id="PS50075"/>
    </source>
</evidence>
<reference evidence="4 5" key="1">
    <citation type="submission" date="2019-02" db="EMBL/GenBank/DDBJ databases">
        <title>Kribbella capetownensis sp. nov. and Kribbella speibonae sp. nov., isolated from soil.</title>
        <authorList>
            <person name="Curtis S.M."/>
            <person name="Norton I."/>
            <person name="Everest G.J."/>
            <person name="Meyers P.R."/>
        </authorList>
    </citation>
    <scope>NUCLEOTIDE SEQUENCE [LARGE SCALE GENOMIC DNA]</scope>
    <source>
        <strain evidence="4 5">KCTC 29219</strain>
    </source>
</reference>
<sequence length="129" mass="13845">MAVTLAETGAAVCSLVHSAGPDLRRTVATTSGHAHPWRNSDMEQLQQTWPAAFEETVRSLLPGHPAEQPLPPNTPFRSIGLDSLGVMTLVMRLQQRFGVRFAPAVLAIANFETPAAAWKTVSAAIDDNS</sequence>
<dbReference type="Gene3D" id="1.10.1200.10">
    <property type="entry name" value="ACP-like"/>
    <property type="match status" value="1"/>
</dbReference>
<dbReference type="GO" id="GO:0031177">
    <property type="term" value="F:phosphopantetheine binding"/>
    <property type="evidence" value="ECO:0007669"/>
    <property type="project" value="InterPro"/>
</dbReference>
<organism evidence="4 5">
    <name type="scientific">Kribbella soli</name>
    <dbReference type="NCBI Taxonomy" id="1124743"/>
    <lineage>
        <taxon>Bacteria</taxon>
        <taxon>Bacillati</taxon>
        <taxon>Actinomycetota</taxon>
        <taxon>Actinomycetes</taxon>
        <taxon>Propionibacteriales</taxon>
        <taxon>Kribbellaceae</taxon>
        <taxon>Kribbella</taxon>
    </lineage>
</organism>
<accession>A0A4R0HB19</accession>
<keyword evidence="5" id="KW-1185">Reference proteome</keyword>
<comment type="caution">
    <text evidence="4">The sequence shown here is derived from an EMBL/GenBank/DDBJ whole genome shotgun (WGS) entry which is preliminary data.</text>
</comment>
<feature type="domain" description="Carrier" evidence="3">
    <location>
        <begin position="48"/>
        <end position="125"/>
    </location>
</feature>
<dbReference type="EMBL" id="SJJZ01000003">
    <property type="protein sequence ID" value="TCC06320.1"/>
    <property type="molecule type" value="Genomic_DNA"/>
</dbReference>
<dbReference type="AlphaFoldDB" id="A0A4R0HB19"/>
<keyword evidence="1" id="KW-0596">Phosphopantetheine</keyword>
<evidence type="ECO:0000256" key="1">
    <source>
        <dbReference type="ARBA" id="ARBA00022450"/>
    </source>
</evidence>
<evidence type="ECO:0000313" key="5">
    <source>
        <dbReference type="Proteomes" id="UP000292346"/>
    </source>
</evidence>
<dbReference type="InterPro" id="IPR009081">
    <property type="entry name" value="PP-bd_ACP"/>
</dbReference>
<dbReference type="SMART" id="SM00823">
    <property type="entry name" value="PKS_PP"/>
    <property type="match status" value="1"/>
</dbReference>
<dbReference type="Pfam" id="PF00550">
    <property type="entry name" value="PP-binding"/>
    <property type="match status" value="1"/>
</dbReference>